<dbReference type="Gene3D" id="1.20.120.1900">
    <property type="entry name" value="Gamma-tubulin complex, C-terminal domain"/>
    <property type="match status" value="1"/>
</dbReference>
<dbReference type="GO" id="GO:0051321">
    <property type="term" value="P:meiotic cell cycle"/>
    <property type="evidence" value="ECO:0007669"/>
    <property type="project" value="TreeGrafter"/>
</dbReference>
<evidence type="ECO:0000259" key="9">
    <source>
        <dbReference type="Pfam" id="PF17681"/>
    </source>
</evidence>
<evidence type="ECO:0000256" key="6">
    <source>
        <dbReference type="SAM" id="MobiDB-lite"/>
    </source>
</evidence>
<evidence type="ECO:0000313" key="11">
    <source>
        <dbReference type="Proteomes" id="UP000635477"/>
    </source>
</evidence>
<evidence type="ECO:0000259" key="7">
    <source>
        <dbReference type="Pfam" id="PF04130"/>
    </source>
</evidence>
<dbReference type="OrthoDB" id="66546at2759"/>
<evidence type="ECO:0000256" key="1">
    <source>
        <dbReference type="ARBA" id="ARBA00010337"/>
    </source>
</evidence>
<dbReference type="Pfam" id="PF04130">
    <property type="entry name" value="GCP_C_terminal"/>
    <property type="match status" value="1"/>
</dbReference>
<dbReference type="GO" id="GO:0000278">
    <property type="term" value="P:mitotic cell cycle"/>
    <property type="evidence" value="ECO:0007669"/>
    <property type="project" value="TreeGrafter"/>
</dbReference>
<dbReference type="GO" id="GO:0007020">
    <property type="term" value="P:microtubule nucleation"/>
    <property type="evidence" value="ECO:0007669"/>
    <property type="project" value="InterPro"/>
</dbReference>
<gene>
    <name evidence="10" type="ORF">FZEAL_8470</name>
</gene>
<dbReference type="GO" id="GO:0005874">
    <property type="term" value="C:microtubule"/>
    <property type="evidence" value="ECO:0007669"/>
    <property type="project" value="UniProtKB-KW"/>
</dbReference>
<dbReference type="PANTHER" id="PTHR19302">
    <property type="entry name" value="GAMMA TUBULIN COMPLEX PROTEIN"/>
    <property type="match status" value="1"/>
</dbReference>
<dbReference type="Pfam" id="PF17681">
    <property type="entry name" value="GCP_N_terminal"/>
    <property type="match status" value="1"/>
</dbReference>
<dbReference type="GO" id="GO:0005816">
    <property type="term" value="C:spindle pole body"/>
    <property type="evidence" value="ECO:0007669"/>
    <property type="project" value="UniProtKB-ARBA"/>
</dbReference>
<feature type="region of interest" description="Disordered" evidence="6">
    <location>
        <begin position="145"/>
        <end position="179"/>
    </location>
</feature>
<feature type="domain" description="Gamma tubulin complex component C-terminal" evidence="7">
    <location>
        <begin position="542"/>
        <end position="858"/>
    </location>
</feature>
<dbReference type="GO" id="GO:0043015">
    <property type="term" value="F:gamma-tubulin binding"/>
    <property type="evidence" value="ECO:0007669"/>
    <property type="project" value="InterPro"/>
</dbReference>
<proteinExistence type="inferred from homology"/>
<dbReference type="InterPro" id="IPR042241">
    <property type="entry name" value="GCP_C_sf"/>
</dbReference>
<dbReference type="Proteomes" id="UP000635477">
    <property type="component" value="Unassembled WGS sequence"/>
</dbReference>
<evidence type="ECO:0000256" key="5">
    <source>
        <dbReference type="RuleBase" id="RU363050"/>
    </source>
</evidence>
<dbReference type="InterPro" id="IPR032797">
    <property type="entry name" value="Mod21_N"/>
</dbReference>
<dbReference type="GO" id="GO:0000930">
    <property type="term" value="C:gamma-tubulin complex"/>
    <property type="evidence" value="ECO:0007669"/>
    <property type="project" value="TreeGrafter"/>
</dbReference>
<dbReference type="Pfam" id="PF14609">
    <property type="entry name" value="GCP5-Mod21_N"/>
    <property type="match status" value="1"/>
</dbReference>
<keyword evidence="3 5" id="KW-0493">Microtubule</keyword>
<dbReference type="EMBL" id="JABEYC010000724">
    <property type="protein sequence ID" value="KAF4974652.1"/>
    <property type="molecule type" value="Genomic_DNA"/>
</dbReference>
<dbReference type="GO" id="GO:0051011">
    <property type="term" value="F:microtubule minus-end binding"/>
    <property type="evidence" value="ECO:0007669"/>
    <property type="project" value="TreeGrafter"/>
</dbReference>
<comment type="caution">
    <text evidence="10">The sequence shown here is derived from an EMBL/GenBank/DDBJ whole genome shotgun (WGS) entry which is preliminary data.</text>
</comment>
<dbReference type="GO" id="GO:0000922">
    <property type="term" value="C:spindle pole"/>
    <property type="evidence" value="ECO:0007669"/>
    <property type="project" value="InterPro"/>
</dbReference>
<keyword evidence="2 5" id="KW-0963">Cytoplasm</keyword>
<accession>A0A8H4XGU3</accession>
<name>A0A8H4XGU3_9HYPO</name>
<evidence type="ECO:0000313" key="10">
    <source>
        <dbReference type="EMBL" id="KAF4974652.1"/>
    </source>
</evidence>
<evidence type="ECO:0000256" key="3">
    <source>
        <dbReference type="ARBA" id="ARBA00022701"/>
    </source>
</evidence>
<dbReference type="PANTHER" id="PTHR19302:SF33">
    <property type="entry name" value="GAMMA-TUBULIN COMPLEX COMPONENT 5"/>
    <property type="match status" value="1"/>
</dbReference>
<keyword evidence="4 5" id="KW-0206">Cytoskeleton</keyword>
<feature type="domain" description="Gamma-Tubulin ring complex non-core subunit mod21 N-terminal" evidence="8">
    <location>
        <begin position="67"/>
        <end position="158"/>
    </location>
</feature>
<comment type="subcellular location">
    <subcellularLocation>
        <location evidence="5">Cytoplasm</location>
        <location evidence="5">Cytoskeleton</location>
        <location evidence="5">Microtubule organizing center</location>
    </subcellularLocation>
</comment>
<dbReference type="InterPro" id="IPR059169">
    <property type="entry name" value="GCP5_N_ext"/>
</dbReference>
<dbReference type="AlphaFoldDB" id="A0A8H4XGU3"/>
<reference evidence="10" key="2">
    <citation type="submission" date="2020-05" db="EMBL/GenBank/DDBJ databases">
        <authorList>
            <person name="Kim H.-S."/>
            <person name="Proctor R.H."/>
            <person name="Brown D.W."/>
        </authorList>
    </citation>
    <scope>NUCLEOTIDE SEQUENCE</scope>
    <source>
        <strain evidence="10">NRRL 22465</strain>
    </source>
</reference>
<dbReference type="GO" id="GO:0051225">
    <property type="term" value="P:spindle assembly"/>
    <property type="evidence" value="ECO:0007669"/>
    <property type="project" value="TreeGrafter"/>
</dbReference>
<dbReference type="CDD" id="cd22572">
    <property type="entry name" value="GCP5_NTD"/>
    <property type="match status" value="1"/>
</dbReference>
<reference evidence="10" key="1">
    <citation type="journal article" date="2020" name="BMC Genomics">
        <title>Correction to: Identification and distribution of gene clusters required for synthesis of sphingolipid metabolism inhibitors in diverse species of the filamentous fungus Fusarium.</title>
        <authorList>
            <person name="Kim H.S."/>
            <person name="Lohmar J.M."/>
            <person name="Busman M."/>
            <person name="Brown D.W."/>
            <person name="Naumann T.A."/>
            <person name="Divon H.H."/>
            <person name="Lysoe E."/>
            <person name="Uhlig S."/>
            <person name="Proctor R.H."/>
        </authorList>
    </citation>
    <scope>NUCLEOTIDE SEQUENCE</scope>
    <source>
        <strain evidence="10">NRRL 22465</strain>
    </source>
</reference>
<protein>
    <recommendedName>
        <fullName evidence="5">Spindle pole body component</fullName>
    </recommendedName>
</protein>
<dbReference type="InterPro" id="IPR007259">
    <property type="entry name" value="GCP"/>
</dbReference>
<feature type="domain" description="Gamma tubulin complex component protein N-terminal" evidence="9">
    <location>
        <begin position="231"/>
        <end position="536"/>
    </location>
</feature>
<evidence type="ECO:0000256" key="2">
    <source>
        <dbReference type="ARBA" id="ARBA00022490"/>
    </source>
</evidence>
<comment type="similarity">
    <text evidence="1 5">Belongs to the TUBGCP family.</text>
</comment>
<evidence type="ECO:0000256" key="4">
    <source>
        <dbReference type="ARBA" id="ARBA00023212"/>
    </source>
</evidence>
<evidence type="ECO:0000259" key="8">
    <source>
        <dbReference type="Pfam" id="PF14609"/>
    </source>
</evidence>
<dbReference type="GO" id="GO:0031122">
    <property type="term" value="P:cytoplasmic microtubule organization"/>
    <property type="evidence" value="ECO:0007669"/>
    <property type="project" value="TreeGrafter"/>
</dbReference>
<dbReference type="InterPro" id="IPR041470">
    <property type="entry name" value="GCP_N"/>
</dbReference>
<keyword evidence="11" id="KW-1185">Reference proteome</keyword>
<organism evidence="10 11">
    <name type="scientific">Fusarium zealandicum</name>
    <dbReference type="NCBI Taxonomy" id="1053134"/>
    <lineage>
        <taxon>Eukaryota</taxon>
        <taxon>Fungi</taxon>
        <taxon>Dikarya</taxon>
        <taxon>Ascomycota</taxon>
        <taxon>Pezizomycotina</taxon>
        <taxon>Sordariomycetes</taxon>
        <taxon>Hypocreomycetidae</taxon>
        <taxon>Hypocreales</taxon>
        <taxon>Nectriaceae</taxon>
        <taxon>Fusarium</taxon>
        <taxon>Fusarium staphyleae species complex</taxon>
    </lineage>
</organism>
<sequence length="887" mass="100307">MAAFSARLGALTGRLVEAVTLTPVETNQRFNTQREAALRILRTNPYLRTNQFDVENQLDGLQERFRIIGREALADALHERREHLQETPSNLHPEILFLLLELSDQPAYYSKLSDLDSLKTGPNDADLHLRWEDIAKEDGWDQDDDLWKAPRYNDSSDDELYEEDVKSESETSTDPSEVPALGRTAEDLIIHPEDVATLNQIRKAQEWRTEKPTDSSGHARKVPVTEFHIAREVLFMLQGLDTTFFGPNGTANPAFQMAHLAWDTHKALISYFSEAGRQLAILRNFVAQPQRASHLQVFQDTVATRLGGLDRRLTEIESRLVAPKQDVVVSLLAIKGDLAPALEPLYSLSSIIAQIQNAPNLGTFRYLELLFDEASLAQLSGKLAIYEFLARIFVECFNVYLRPIRLWMEEGKLLPKDKIFFVSEAPSQVSPSKIWREQFRLRRTADGKLHAPNFLQPAAAKIFNAGKNIVILKRLGRWVSSSSEWTVQEPPLHYEALCPEGVELAPFSDLFDAAFNEWIQSKYNTTSTTLRNALFEDCGLWSALSALEYLYFMSDGAATEAISGSLFDKLDTLNSDWHNRYALTSVAQEAFAPLVDSARLSVNVTTAGLRIPVLAARDSVKAALPLIRVNYRLAWPIRMILPEDSTSQYDVIFALLLQLKRALYVLRKRKLLECYWTDGENWDEKALYYSLRNKLLWFCTTLQTYMATLVLAPNCSKMRAEMRDAHDVDAMIVVHAAFLKRVVDEACLGSRLTPIRESFLDMLDLAIKLEQAQTVNTAKEAERMQQLSRLSARDLSPTPGTPGLKSKYVDSDDESDDEKDESKTIHTEKSFVAALREIKTDLDRHLRFACGGLRSVARATSDAQSAKWDILAEMLQTGCQEDRMGFS</sequence>
<feature type="region of interest" description="Disordered" evidence="6">
    <location>
        <begin position="788"/>
        <end position="824"/>
    </location>
</feature>
<dbReference type="InterPro" id="IPR040457">
    <property type="entry name" value="GCP_C"/>
</dbReference>